<dbReference type="AlphaFoldDB" id="A0A9Q0BMK7"/>
<evidence type="ECO:0000256" key="1">
    <source>
        <dbReference type="SAM" id="MobiDB-lite"/>
    </source>
</evidence>
<proteinExistence type="predicted"/>
<evidence type="ECO:0000313" key="2">
    <source>
        <dbReference type="EMBL" id="KAI8038027.1"/>
    </source>
</evidence>
<feature type="region of interest" description="Disordered" evidence="1">
    <location>
        <begin position="27"/>
        <end position="58"/>
    </location>
</feature>
<dbReference type="EMBL" id="JAMKOV010000009">
    <property type="protein sequence ID" value="KAI8038027.1"/>
    <property type="molecule type" value="Genomic_DNA"/>
</dbReference>
<accession>A0A9Q0BMK7</accession>
<sequence>MEYGNGMQYEGYGQGGEGYEMNYDQMGRGQGYGQEQSGYGQESRSFQSGSAALGGPGYRSPLRYNKMLREMNSRNGLYSPMEQQRGGGQGDYYNTLPGLGGAEGQSYQSPKMDLDYSTYAQVLGFSNMPTPEEYYPEGPSQMSTHQPHSAPIRSRYHQSHQGAMEVSDGFQANSYSPVRYQSTSAAAYRGMVQEQRRAKEMMSRNGL</sequence>
<organism evidence="2 3">
    <name type="scientific">Drosophila gunungcola</name>
    <name type="common">fruit fly</name>
    <dbReference type="NCBI Taxonomy" id="103775"/>
    <lineage>
        <taxon>Eukaryota</taxon>
        <taxon>Metazoa</taxon>
        <taxon>Ecdysozoa</taxon>
        <taxon>Arthropoda</taxon>
        <taxon>Hexapoda</taxon>
        <taxon>Insecta</taxon>
        <taxon>Pterygota</taxon>
        <taxon>Neoptera</taxon>
        <taxon>Endopterygota</taxon>
        <taxon>Diptera</taxon>
        <taxon>Brachycera</taxon>
        <taxon>Muscomorpha</taxon>
        <taxon>Ephydroidea</taxon>
        <taxon>Drosophilidae</taxon>
        <taxon>Drosophila</taxon>
        <taxon>Sophophora</taxon>
    </lineage>
</organism>
<evidence type="ECO:0000313" key="3">
    <source>
        <dbReference type="Proteomes" id="UP001059596"/>
    </source>
</evidence>
<gene>
    <name evidence="2" type="ORF">M5D96_009068</name>
</gene>
<comment type="caution">
    <text evidence="2">The sequence shown here is derived from an EMBL/GenBank/DDBJ whole genome shotgun (WGS) entry which is preliminary data.</text>
</comment>
<feature type="compositionally biased region" description="Low complexity" evidence="1">
    <location>
        <begin position="33"/>
        <end position="44"/>
    </location>
</feature>
<name>A0A9Q0BMK7_9MUSC</name>
<keyword evidence="3" id="KW-1185">Reference proteome</keyword>
<dbReference type="Proteomes" id="UP001059596">
    <property type="component" value="Unassembled WGS sequence"/>
</dbReference>
<reference evidence="2" key="1">
    <citation type="journal article" date="2023" name="Genome Biol. Evol.">
        <title>Long-read-based Genome Assembly of Drosophila gunungcola Reveals Fewer Chemosensory Genes in Flower-breeding Species.</title>
        <authorList>
            <person name="Negi A."/>
            <person name="Liao B.Y."/>
            <person name="Yeh S.D."/>
        </authorList>
    </citation>
    <scope>NUCLEOTIDE SEQUENCE</scope>
    <source>
        <strain evidence="2">Sukarami</strain>
    </source>
</reference>
<protein>
    <submittedName>
        <fullName evidence="2">Uncharacterized protein</fullName>
    </submittedName>
</protein>